<dbReference type="InterPro" id="IPR058636">
    <property type="entry name" value="Beta-barrel_YknX"/>
</dbReference>
<dbReference type="SUPFAM" id="SSF111369">
    <property type="entry name" value="HlyD-like secretion proteins"/>
    <property type="match status" value="1"/>
</dbReference>
<organism evidence="6 7">
    <name type="scientific">Corynebacterium sanguinis</name>
    <dbReference type="NCBI Taxonomy" id="2594913"/>
    <lineage>
        <taxon>Bacteria</taxon>
        <taxon>Bacillati</taxon>
        <taxon>Actinomycetota</taxon>
        <taxon>Actinomycetes</taxon>
        <taxon>Mycobacteriales</taxon>
        <taxon>Corynebacteriaceae</taxon>
        <taxon>Corynebacterium</taxon>
    </lineage>
</organism>
<evidence type="ECO:0000256" key="1">
    <source>
        <dbReference type="ARBA" id="ARBA00004196"/>
    </source>
</evidence>
<gene>
    <name evidence="6" type="ORF">EKI59_01895</name>
</gene>
<protein>
    <submittedName>
        <fullName evidence="6">HlyD family efflux transporter periplasmic adaptor subunit</fullName>
    </submittedName>
</protein>
<feature type="region of interest" description="Disordered" evidence="4">
    <location>
        <begin position="1"/>
        <end position="24"/>
    </location>
</feature>
<name>A0A6C1TZK0_9CORY</name>
<evidence type="ECO:0000259" key="5">
    <source>
        <dbReference type="Pfam" id="PF25990"/>
    </source>
</evidence>
<evidence type="ECO:0000256" key="2">
    <source>
        <dbReference type="ARBA" id="ARBA00023054"/>
    </source>
</evidence>
<evidence type="ECO:0000313" key="6">
    <source>
        <dbReference type="EMBL" id="TVS30069.1"/>
    </source>
</evidence>
<evidence type="ECO:0000256" key="4">
    <source>
        <dbReference type="SAM" id="MobiDB-lite"/>
    </source>
</evidence>
<dbReference type="Pfam" id="PF25990">
    <property type="entry name" value="Beta-barrel_YknX"/>
    <property type="match status" value="1"/>
</dbReference>
<evidence type="ECO:0000256" key="3">
    <source>
        <dbReference type="SAM" id="Coils"/>
    </source>
</evidence>
<feature type="coiled-coil region" evidence="3">
    <location>
        <begin position="115"/>
        <end position="145"/>
    </location>
</feature>
<feature type="region of interest" description="Disordered" evidence="4">
    <location>
        <begin position="517"/>
        <end position="543"/>
    </location>
</feature>
<dbReference type="RefSeq" id="WP_144772484.1">
    <property type="nucleotide sequence ID" value="NZ_JALXKN010000001.1"/>
</dbReference>
<dbReference type="PANTHER" id="PTHR32347:SF23">
    <property type="entry name" value="BLL5650 PROTEIN"/>
    <property type="match status" value="1"/>
</dbReference>
<feature type="compositionally biased region" description="Low complexity" evidence="4">
    <location>
        <begin position="526"/>
        <end position="543"/>
    </location>
</feature>
<feature type="domain" description="YknX-like beta-barrel" evidence="5">
    <location>
        <begin position="351"/>
        <end position="430"/>
    </location>
</feature>
<reference evidence="6 7" key="1">
    <citation type="submission" date="2018-12" db="EMBL/GenBank/DDBJ databases">
        <title>Corynebacterium sanguinis sp. nov., a clinically-associated and environmental corynebacterium.</title>
        <authorList>
            <person name="Gonzales-Siles L."/>
            <person name="Jaen-Luchoro D."/>
            <person name="Cardew S."/>
            <person name="Inganas E."/>
            <person name="Ohlen M."/>
            <person name="Jensie-Markopolous S."/>
            <person name="Pinyeiro-Iglesias B."/>
            <person name="Molin K."/>
            <person name="Skovbjerg S."/>
            <person name="Svensson-Stadler L."/>
            <person name="Funke G."/>
            <person name="Moore E.R.B."/>
        </authorList>
    </citation>
    <scope>NUCLEOTIDE SEQUENCE [LARGE SCALE GENOMIC DNA]</scope>
    <source>
        <strain evidence="6 7">58734</strain>
    </source>
</reference>
<dbReference type="EMBL" id="RXIR01000002">
    <property type="protein sequence ID" value="TVS30069.1"/>
    <property type="molecule type" value="Genomic_DNA"/>
</dbReference>
<comment type="caution">
    <text evidence="6">The sequence shown here is derived from an EMBL/GenBank/DDBJ whole genome shotgun (WGS) entry which is preliminary data.</text>
</comment>
<dbReference type="GO" id="GO:0030313">
    <property type="term" value="C:cell envelope"/>
    <property type="evidence" value="ECO:0007669"/>
    <property type="project" value="UniProtKB-SubCell"/>
</dbReference>
<dbReference type="PANTHER" id="PTHR32347">
    <property type="entry name" value="EFFLUX SYSTEM COMPONENT YKNX-RELATED"/>
    <property type="match status" value="1"/>
</dbReference>
<dbReference type="Gene3D" id="2.40.420.20">
    <property type="match status" value="1"/>
</dbReference>
<comment type="subcellular location">
    <subcellularLocation>
        <location evidence="1">Cell envelope</location>
    </subcellularLocation>
</comment>
<proteinExistence type="predicted"/>
<feature type="coiled-coil region" evidence="3">
    <location>
        <begin position="257"/>
        <end position="288"/>
    </location>
</feature>
<sequence length="543" mass="56873">MVSVPGIDTSRDRTTAQPGRKRGLGRAKAATALAVASLLFATACGAGGDEKKKNGLAAGDYTVVREDDVTNSIVVNGNISPARTMNLTTPLQTEVENVAVAPGDRVAVDQFLLDMNSTAAEAQLAQQQQQQANAQADAVQAAEAAQAQLNAVRDQINRGTYPAIAQAQSAVNQAQAAYDAAVAGQGAVAMDASVNQIKRFIGDISSGGAPHPAPQPVPVPVPVPVPSPEQQQLIQQRIVEQEQAAQAQQQVVTQLSVAQAEAALREAYAQLDVARTQAAQERDQLKRQAESAWRQAEMASNATGDGALEYQVQSATVYAPMGGLVTSVDVKEGDVPQGKLLTIVDDSRLLIRTQVREVDMPNIKTGNRVTFTSTATGPKEFAGRVSWISPVGAPGEGDQQANASVMFPVDIEVTGDKEGLLLGGSTRAEIITEQTPDSLSVPLDAVYDDAGTNKVLVLSTDEGDKRGTVEERTVETGAANEVDVAVTGGDLKQGDIVINWPDQYRDKLGDTVAVADPNFNPDEVAQARASSAPAPTTSAQNKG</sequence>
<keyword evidence="2 3" id="KW-0175">Coiled coil</keyword>
<dbReference type="Proteomes" id="UP000336646">
    <property type="component" value="Unassembled WGS sequence"/>
</dbReference>
<dbReference type="InterPro" id="IPR050465">
    <property type="entry name" value="UPF0194_transport"/>
</dbReference>
<dbReference type="AlphaFoldDB" id="A0A6C1TZK0"/>
<accession>A0A6C1TZK0</accession>
<evidence type="ECO:0000313" key="7">
    <source>
        <dbReference type="Proteomes" id="UP000336646"/>
    </source>
</evidence>
<dbReference type="OrthoDB" id="3268957at2"/>
<dbReference type="Gene3D" id="2.40.30.170">
    <property type="match status" value="1"/>
</dbReference>